<evidence type="ECO:0000256" key="15">
    <source>
        <dbReference type="ARBA" id="ARBA00023298"/>
    </source>
</evidence>
<dbReference type="GO" id="GO:0044231">
    <property type="term" value="C:host cell presynaptic membrane"/>
    <property type="evidence" value="ECO:0007669"/>
    <property type="project" value="UniProtKB-KW"/>
</dbReference>
<dbReference type="Gene3D" id="1.20.1720.10">
    <property type="entry name" value="Multidrug resistance protein D"/>
    <property type="match status" value="1"/>
</dbReference>
<dbReference type="InterPro" id="IPR036259">
    <property type="entry name" value="MFS_trans_sf"/>
</dbReference>
<dbReference type="InterPro" id="IPR004812">
    <property type="entry name" value="Efflux_drug-R_Bcr/CmlA"/>
</dbReference>
<dbReference type="Proteomes" id="UP000886998">
    <property type="component" value="Unassembled WGS sequence"/>
</dbReference>
<evidence type="ECO:0000256" key="2">
    <source>
        <dbReference type="ARBA" id="ARBA00004613"/>
    </source>
</evidence>
<dbReference type="AlphaFoldDB" id="A0A8X6YZ72"/>
<feature type="repeat" description="ANK" evidence="16">
    <location>
        <begin position="555"/>
        <end position="587"/>
    </location>
</feature>
<name>A0A8X6YZ72_9ARAC</name>
<proteinExistence type="inferred from homology"/>
<dbReference type="SUPFAM" id="SSF103473">
    <property type="entry name" value="MFS general substrate transporter"/>
    <property type="match status" value="1"/>
</dbReference>
<dbReference type="GO" id="GO:0004842">
    <property type="term" value="F:ubiquitin-protein transferase activity"/>
    <property type="evidence" value="ECO:0007669"/>
    <property type="project" value="TreeGrafter"/>
</dbReference>
<keyword evidence="10" id="KW-0800">Toxin</keyword>
<keyword evidence="18" id="KW-0812">Transmembrane</keyword>
<dbReference type="InterPro" id="IPR036770">
    <property type="entry name" value="Ankyrin_rpt-contain_sf"/>
</dbReference>
<keyword evidence="5" id="KW-0813">Transport</keyword>
<organism evidence="20 21">
    <name type="scientific">Trichonephila inaurata madagascariensis</name>
    <dbReference type="NCBI Taxonomy" id="2747483"/>
    <lineage>
        <taxon>Eukaryota</taxon>
        <taxon>Metazoa</taxon>
        <taxon>Ecdysozoa</taxon>
        <taxon>Arthropoda</taxon>
        <taxon>Chelicerata</taxon>
        <taxon>Arachnida</taxon>
        <taxon>Araneae</taxon>
        <taxon>Araneomorphae</taxon>
        <taxon>Entelegynae</taxon>
        <taxon>Araneoidea</taxon>
        <taxon>Nephilidae</taxon>
        <taxon>Trichonephila</taxon>
        <taxon>Trichonephila inaurata</taxon>
    </lineage>
</organism>
<evidence type="ECO:0000256" key="7">
    <source>
        <dbReference type="ARBA" id="ARBA00022483"/>
    </source>
</evidence>
<dbReference type="GO" id="GO:1990961">
    <property type="term" value="P:xenobiotic detoxification by transmembrane export across the plasma membrane"/>
    <property type="evidence" value="ECO:0007669"/>
    <property type="project" value="InterPro"/>
</dbReference>
<feature type="repeat" description="ANK" evidence="16">
    <location>
        <begin position="622"/>
        <end position="655"/>
    </location>
</feature>
<keyword evidence="6" id="KW-1003">Cell membrane</keyword>
<dbReference type="InterPro" id="IPR020846">
    <property type="entry name" value="MFS_dom"/>
</dbReference>
<dbReference type="PANTHER" id="PTHR24171:SF8">
    <property type="entry name" value="BRCA1-ASSOCIATED RING DOMAIN PROTEIN 1"/>
    <property type="match status" value="1"/>
</dbReference>
<keyword evidence="9" id="KW-1052">Target cell membrane</keyword>
<feature type="transmembrane region" description="Helical" evidence="18">
    <location>
        <begin position="191"/>
        <end position="211"/>
    </location>
</feature>
<dbReference type="SMART" id="SM00248">
    <property type="entry name" value="ANK"/>
    <property type="match status" value="4"/>
</dbReference>
<dbReference type="PROSITE" id="PS50297">
    <property type="entry name" value="ANK_REP_REGION"/>
    <property type="match status" value="3"/>
</dbReference>
<comment type="caution">
    <text evidence="20">The sequence shown here is derived from an EMBL/GenBank/DDBJ whole genome shotgun (WGS) entry which is preliminary data.</text>
</comment>
<feature type="transmembrane region" description="Helical" evidence="18">
    <location>
        <begin position="79"/>
        <end position="100"/>
    </location>
</feature>
<dbReference type="OrthoDB" id="6362414at2759"/>
<dbReference type="Gene3D" id="1.25.40.20">
    <property type="entry name" value="Ankyrin repeat-containing domain"/>
    <property type="match status" value="1"/>
</dbReference>
<dbReference type="GO" id="GO:0070531">
    <property type="term" value="C:BRCA1-A complex"/>
    <property type="evidence" value="ECO:0007669"/>
    <property type="project" value="TreeGrafter"/>
</dbReference>
<dbReference type="GO" id="GO:0044218">
    <property type="term" value="C:other organism cell membrane"/>
    <property type="evidence" value="ECO:0007669"/>
    <property type="project" value="UniProtKB-KW"/>
</dbReference>
<keyword evidence="18" id="KW-1133">Transmembrane helix</keyword>
<dbReference type="GO" id="GO:0005886">
    <property type="term" value="C:plasma membrane"/>
    <property type="evidence" value="ECO:0007669"/>
    <property type="project" value="UniProtKB-SubCell"/>
</dbReference>
<dbReference type="GO" id="GO:0006887">
    <property type="term" value="P:exocytosis"/>
    <property type="evidence" value="ECO:0007669"/>
    <property type="project" value="UniProtKB-KW"/>
</dbReference>
<accession>A0A8X6YZ72</accession>
<dbReference type="PROSITE" id="PS50088">
    <property type="entry name" value="ANK_REPEAT"/>
    <property type="match status" value="3"/>
</dbReference>
<feature type="transmembrane region" description="Helical" evidence="18">
    <location>
        <begin position="23"/>
        <end position="42"/>
    </location>
</feature>
<keyword evidence="18" id="KW-0472">Membrane</keyword>
<feature type="compositionally biased region" description="Polar residues" evidence="17">
    <location>
        <begin position="799"/>
        <end position="809"/>
    </location>
</feature>
<keyword evidence="8" id="KW-0964">Secreted</keyword>
<feature type="transmembrane region" description="Helical" evidence="18">
    <location>
        <begin position="54"/>
        <end position="73"/>
    </location>
</feature>
<gene>
    <name evidence="20" type="primary">bcr</name>
    <name evidence="20" type="ORF">TNIN_55141</name>
</gene>
<evidence type="ECO:0000256" key="14">
    <source>
        <dbReference type="ARBA" id="ARBA00023043"/>
    </source>
</evidence>
<feature type="region of interest" description="Disordered" evidence="17">
    <location>
        <begin position="792"/>
        <end position="827"/>
    </location>
</feature>
<evidence type="ECO:0000256" key="16">
    <source>
        <dbReference type="PROSITE-ProRule" id="PRU00023"/>
    </source>
</evidence>
<keyword evidence="21" id="KW-1185">Reference proteome</keyword>
<keyword evidence="13" id="KW-0638">Presynaptic neurotoxin</keyword>
<feature type="repeat" description="ANK" evidence="16">
    <location>
        <begin position="588"/>
        <end position="621"/>
    </location>
</feature>
<evidence type="ECO:0000313" key="20">
    <source>
        <dbReference type="EMBL" id="GFY79862.1"/>
    </source>
</evidence>
<dbReference type="InterPro" id="IPR002110">
    <property type="entry name" value="Ankyrin_rpt"/>
</dbReference>
<evidence type="ECO:0000256" key="4">
    <source>
        <dbReference type="ARBA" id="ARBA00006236"/>
    </source>
</evidence>
<dbReference type="SUPFAM" id="SSF48403">
    <property type="entry name" value="Ankyrin repeat"/>
    <property type="match status" value="1"/>
</dbReference>
<dbReference type="Pfam" id="PF12796">
    <property type="entry name" value="Ank_2"/>
    <property type="match status" value="1"/>
</dbReference>
<dbReference type="NCBIfam" id="TIGR00710">
    <property type="entry name" value="efflux_Bcr_CflA"/>
    <property type="match status" value="1"/>
</dbReference>
<evidence type="ECO:0000256" key="1">
    <source>
        <dbReference type="ARBA" id="ARBA00004175"/>
    </source>
</evidence>
<evidence type="ECO:0000256" key="17">
    <source>
        <dbReference type="SAM" id="MobiDB-lite"/>
    </source>
</evidence>
<feature type="region of interest" description="Disordered" evidence="17">
    <location>
        <begin position="679"/>
        <end position="716"/>
    </location>
</feature>
<dbReference type="GO" id="GO:0031436">
    <property type="term" value="C:BRCA1-BARD1 complex"/>
    <property type="evidence" value="ECO:0007669"/>
    <property type="project" value="TreeGrafter"/>
</dbReference>
<dbReference type="GO" id="GO:0090729">
    <property type="term" value="F:toxin activity"/>
    <property type="evidence" value="ECO:0007669"/>
    <property type="project" value="UniProtKB-KW"/>
</dbReference>
<dbReference type="PROSITE" id="PS50850">
    <property type="entry name" value="MFS"/>
    <property type="match status" value="1"/>
</dbReference>
<feature type="compositionally biased region" description="Low complexity" evidence="17">
    <location>
        <begin position="693"/>
        <end position="711"/>
    </location>
</feature>
<evidence type="ECO:0000256" key="8">
    <source>
        <dbReference type="ARBA" id="ARBA00022525"/>
    </source>
</evidence>
<evidence type="ECO:0000256" key="11">
    <source>
        <dbReference type="ARBA" id="ARBA00022699"/>
    </source>
</evidence>
<dbReference type="PANTHER" id="PTHR24171">
    <property type="entry name" value="ANKYRIN REPEAT DOMAIN-CONTAINING PROTEIN 39-RELATED"/>
    <property type="match status" value="1"/>
</dbReference>
<evidence type="ECO:0000256" key="3">
    <source>
        <dbReference type="ARBA" id="ARBA00004651"/>
    </source>
</evidence>
<evidence type="ECO:0000259" key="19">
    <source>
        <dbReference type="PROSITE" id="PS50850"/>
    </source>
</evidence>
<reference evidence="20" key="1">
    <citation type="submission" date="2020-08" db="EMBL/GenBank/DDBJ databases">
        <title>Multicomponent nature underlies the extraordinary mechanical properties of spider dragline silk.</title>
        <authorList>
            <person name="Kono N."/>
            <person name="Nakamura H."/>
            <person name="Mori M."/>
            <person name="Yoshida Y."/>
            <person name="Ohtoshi R."/>
            <person name="Malay A.D."/>
            <person name="Moran D.A.P."/>
            <person name="Tomita M."/>
            <person name="Numata K."/>
            <person name="Arakawa K."/>
        </authorList>
    </citation>
    <scope>NUCLEOTIDE SEQUENCE</scope>
</reference>
<dbReference type="GO" id="GO:0005576">
    <property type="term" value="C:extracellular region"/>
    <property type="evidence" value="ECO:0007669"/>
    <property type="project" value="UniProtKB-SubCell"/>
</dbReference>
<evidence type="ECO:0000256" key="9">
    <source>
        <dbReference type="ARBA" id="ARBA00022537"/>
    </source>
</evidence>
<keyword evidence="7" id="KW-0268">Exocytosis</keyword>
<dbReference type="EMBL" id="BMAV01023781">
    <property type="protein sequence ID" value="GFY79862.1"/>
    <property type="molecule type" value="Genomic_DNA"/>
</dbReference>
<evidence type="ECO:0000313" key="21">
    <source>
        <dbReference type="Proteomes" id="UP000886998"/>
    </source>
</evidence>
<comment type="subcellular location">
    <subcellularLocation>
        <location evidence="3">Cell membrane</location>
        <topology evidence="3">Multi-pass membrane protein</topology>
    </subcellularLocation>
    <subcellularLocation>
        <location evidence="2">Secreted</location>
    </subcellularLocation>
    <subcellularLocation>
        <location evidence="1">Target cell membrane</location>
    </subcellularLocation>
</comment>
<keyword evidence="15" id="KW-1053">Target membrane</keyword>
<feature type="domain" description="Major facilitator superfamily (MFS) profile" evidence="19">
    <location>
        <begin position="1"/>
        <end position="418"/>
    </location>
</feature>
<keyword evidence="12" id="KW-0677">Repeat</keyword>
<feature type="compositionally biased region" description="Low complexity" evidence="17">
    <location>
        <begin position="810"/>
        <end position="827"/>
    </location>
</feature>
<dbReference type="GO" id="GO:0042910">
    <property type="term" value="F:xenobiotic transmembrane transporter activity"/>
    <property type="evidence" value="ECO:0007669"/>
    <property type="project" value="InterPro"/>
</dbReference>
<dbReference type="GO" id="GO:0085020">
    <property type="term" value="P:protein K6-linked ubiquitination"/>
    <property type="evidence" value="ECO:0007669"/>
    <property type="project" value="TreeGrafter"/>
</dbReference>
<protein>
    <submittedName>
        <fullName evidence="20">Bicyclomycin resistance protein</fullName>
    </submittedName>
</protein>
<dbReference type="PRINTS" id="PR01415">
    <property type="entry name" value="ANKYRIN"/>
</dbReference>
<dbReference type="InterPro" id="IPR011701">
    <property type="entry name" value="MFS"/>
</dbReference>
<feature type="transmembrane region" description="Helical" evidence="18">
    <location>
        <begin position="112"/>
        <end position="135"/>
    </location>
</feature>
<keyword evidence="14 16" id="KW-0040">ANK repeat</keyword>
<dbReference type="Pfam" id="PF00023">
    <property type="entry name" value="Ank"/>
    <property type="match status" value="1"/>
</dbReference>
<evidence type="ECO:0000256" key="5">
    <source>
        <dbReference type="ARBA" id="ARBA00022448"/>
    </source>
</evidence>
<evidence type="ECO:0000256" key="13">
    <source>
        <dbReference type="ARBA" id="ARBA00023028"/>
    </source>
</evidence>
<comment type="similarity">
    <text evidence="4">Belongs to the major facilitator superfamily. Bcr/CmlA family.</text>
</comment>
<evidence type="ECO:0000256" key="12">
    <source>
        <dbReference type="ARBA" id="ARBA00022737"/>
    </source>
</evidence>
<evidence type="ECO:0000256" key="18">
    <source>
        <dbReference type="SAM" id="Phobius"/>
    </source>
</evidence>
<sequence length="827" mass="92667">MATDLYSVALPSIANYFKVEGSVVQLTISLNLVGFAVSGLIYGPLSDHYGRRPMMLIGMTIFALASVMCYIADSIMLLILIRFIQGAGAGVAGVVGYAAIRDMYSGSEYSRVISKLNMVVALSPGIAPVVGGYIISHGYSWKFLFFIMSLVAIAILIFIYFKLQETLTVNKNETSITTNIFKQYISIFRNYRFLGFSAIHGLTFMWLWAYVANYPFIFESMGIEVQYFGYLISIIVIFYIIGTLINRRRCGMSDISITEEGKLYDKSKYFSGSQILNHDYQDKLTNIFINSHCSLNWGERIRLADNIHNVRKIFSEHIDKNINSMWIGVFDIEKLDTDEFKKRGIQEGYWKNSIHVKFGDVQDKVLVYSWLDINQFSQDEWNNLLSELDKDHKVDFIGTGPLTFKYKDFNYRVYPPLFGSSDDKKSFLNDTEVFSFSPTGISQIIEDIKESHQSIKKKIASYYESLGKDFAENNKGYIEIKAGIDRNDVKNFTDVSYINRSDNIHNNPIEEAFVKEEERYKAGDILHEAVYMNREPFLKGLLGNPSYDVNKVNENDRTPLHLAAKYGRVGMVEMLLDKEAKVDVVDSRGRTPLHLAAQYNEKKEIVEMLLNKGAKVDIADNRGRTPLHLAAANDHKEVVEVLLKAEGINVNIKDEDGKTPFDLTTNEEIKTLFQKAAESPDAGLIDEPSTDNSGSGTPQTQQGTTSAGQGTDVQDNGVNHVASIEPAQTEEQPSSFFGSLFSILMKPFSLIASFFGGFFSWLFGSNEEKIDESTSQTDASVSLPKLDSLDEKKIDAQPGNHSSLAPNQSAGQADAQQLGADDNQLLG</sequence>
<dbReference type="Pfam" id="PF07690">
    <property type="entry name" value="MFS_1"/>
    <property type="match status" value="1"/>
</dbReference>
<dbReference type="CDD" id="cd17320">
    <property type="entry name" value="MFS_MdfA_MDR_like"/>
    <property type="match status" value="1"/>
</dbReference>
<keyword evidence="11" id="KW-0528">Neurotoxin</keyword>
<evidence type="ECO:0000256" key="10">
    <source>
        <dbReference type="ARBA" id="ARBA00022656"/>
    </source>
</evidence>
<feature type="transmembrane region" description="Helical" evidence="18">
    <location>
        <begin position="227"/>
        <end position="245"/>
    </location>
</feature>
<feature type="transmembrane region" description="Helical" evidence="18">
    <location>
        <begin position="141"/>
        <end position="161"/>
    </location>
</feature>
<evidence type="ECO:0000256" key="6">
    <source>
        <dbReference type="ARBA" id="ARBA00022475"/>
    </source>
</evidence>